<dbReference type="Gene3D" id="1.20.120.1760">
    <property type="match status" value="1"/>
</dbReference>
<dbReference type="InterPro" id="IPR000462">
    <property type="entry name" value="CDP-OH_P_trans"/>
</dbReference>
<gene>
    <name evidence="1" type="ORF">E4P47_02720</name>
</gene>
<dbReference type="GO" id="GO:0016780">
    <property type="term" value="F:phosphotransferase activity, for other substituted phosphate groups"/>
    <property type="evidence" value="ECO:0007669"/>
    <property type="project" value="InterPro"/>
</dbReference>
<keyword evidence="2" id="KW-1185">Reference proteome</keyword>
<dbReference type="GO" id="GO:0016020">
    <property type="term" value="C:membrane"/>
    <property type="evidence" value="ECO:0007669"/>
    <property type="project" value="InterPro"/>
</dbReference>
<evidence type="ECO:0000313" key="2">
    <source>
        <dbReference type="Proteomes" id="UP000297225"/>
    </source>
</evidence>
<dbReference type="AlphaFoldDB" id="A0A4Y8WR65"/>
<dbReference type="Pfam" id="PF01066">
    <property type="entry name" value="CDP-OH_P_transf"/>
    <property type="match status" value="1"/>
</dbReference>
<organism evidence="1 2">
    <name type="scientific">Porphyromonas levii</name>
    <dbReference type="NCBI Taxonomy" id="28114"/>
    <lineage>
        <taxon>Bacteria</taxon>
        <taxon>Pseudomonadati</taxon>
        <taxon>Bacteroidota</taxon>
        <taxon>Bacteroidia</taxon>
        <taxon>Bacteroidales</taxon>
        <taxon>Porphyromonadaceae</taxon>
        <taxon>Porphyromonas</taxon>
    </lineage>
</organism>
<dbReference type="InterPro" id="IPR043130">
    <property type="entry name" value="CDP-OH_PTrfase_TM_dom"/>
</dbReference>
<accession>A0A4Y8WR65</accession>
<evidence type="ECO:0000313" key="1">
    <source>
        <dbReference type="EMBL" id="TFH96250.1"/>
    </source>
</evidence>
<dbReference type="Proteomes" id="UP000297225">
    <property type="component" value="Unassembled WGS sequence"/>
</dbReference>
<reference evidence="1 2" key="1">
    <citation type="submission" date="2019-03" db="EMBL/GenBank/DDBJ databases">
        <title>Porphyromonas levii Isolated from the Uterus of Dairy Cows.</title>
        <authorList>
            <person name="Francis A.M."/>
        </authorList>
    </citation>
    <scope>NUCLEOTIDE SEQUENCE [LARGE SCALE GENOMIC DNA]</scope>
    <source>
        <strain evidence="1 2">AF5678</strain>
    </source>
</reference>
<dbReference type="RefSeq" id="WP_134849142.1">
    <property type="nucleotide sequence ID" value="NZ_CP197400.1"/>
</dbReference>
<keyword evidence="1" id="KW-0808">Transferase</keyword>
<dbReference type="GO" id="GO:0008654">
    <property type="term" value="P:phospholipid biosynthetic process"/>
    <property type="evidence" value="ECO:0007669"/>
    <property type="project" value="InterPro"/>
</dbReference>
<dbReference type="EMBL" id="SPNC01000025">
    <property type="protein sequence ID" value="TFH96250.1"/>
    <property type="molecule type" value="Genomic_DNA"/>
</dbReference>
<name>A0A4Y8WR65_9PORP</name>
<comment type="caution">
    <text evidence="1">The sequence shown here is derived from an EMBL/GenBank/DDBJ whole genome shotgun (WGS) entry which is preliminary data.</text>
</comment>
<dbReference type="OrthoDB" id="9785831at2"/>
<protein>
    <submittedName>
        <fullName evidence="1">CDP-alcohol phosphatidyltransferase family protein</fullName>
    </submittedName>
</protein>
<dbReference type="STRING" id="1122973.GCA_000379925_00164"/>
<sequence>MNKDRLERSEAYLSSLKSLETENYIDRVFYRPVGFRIAWSLRRSGITPNTITVISIVVGMMGAWLFYYESIGMILLGIAGLVAANILDCVDGQLARLTGIKSKIGRILDGMAGDLWFITLYIAISLRMYDTTGEWLFFVVAGLSMLSHLTQAALTDLYKTFHLWVIGGRNGKEFESYETVKAKVDAMPAGFSKFLSRIYSYYTLMQAKLSPRLQRLASRLEVSPFTDEESRGFRQGSMLIQKLINLMTFNGRTLALFASALVGLPWFYFVYEILFLNIVLLVSRAQHETLCKIYLEWLNHE</sequence>
<proteinExistence type="predicted"/>